<evidence type="ECO:0000256" key="1">
    <source>
        <dbReference type="SAM" id="MobiDB-lite"/>
    </source>
</evidence>
<dbReference type="SUPFAM" id="SSF56300">
    <property type="entry name" value="Metallo-dependent phosphatases"/>
    <property type="match status" value="1"/>
</dbReference>
<feature type="chain" id="PRO_5001566368" description="PhoD-like phosphatase metallophosphatase domain-containing protein" evidence="3">
    <location>
        <begin position="22"/>
        <end position="680"/>
    </location>
</feature>
<evidence type="ECO:0000313" key="5">
    <source>
        <dbReference type="EMBL" id="KCV70566.1"/>
    </source>
</evidence>
<keyword evidence="3" id="KW-0732">Signal</keyword>
<keyword evidence="2" id="KW-0472">Membrane</keyword>
<feature type="signal peptide" evidence="3">
    <location>
        <begin position="1"/>
        <end position="21"/>
    </location>
</feature>
<proteinExistence type="predicted"/>
<dbReference type="EMBL" id="KB932204">
    <property type="protein sequence ID" value="KCV70566.1"/>
    <property type="molecule type" value="Genomic_DNA"/>
</dbReference>
<dbReference type="AlphaFoldDB" id="A0A058Z8Z9"/>
<feature type="transmembrane region" description="Helical" evidence="2">
    <location>
        <begin position="644"/>
        <end position="662"/>
    </location>
</feature>
<keyword evidence="6" id="KW-1185">Reference proteome</keyword>
<gene>
    <name evidence="5" type="ORF">H696_02911</name>
</gene>
<feature type="domain" description="PhoD-like phosphatase metallophosphatase" evidence="4">
    <location>
        <begin position="254"/>
        <end position="546"/>
    </location>
</feature>
<dbReference type="eggNOG" id="ENOG502S3RM">
    <property type="taxonomic scope" value="Eukaryota"/>
</dbReference>
<evidence type="ECO:0000256" key="2">
    <source>
        <dbReference type="SAM" id="Phobius"/>
    </source>
</evidence>
<dbReference type="InterPro" id="IPR029052">
    <property type="entry name" value="Metallo-depent_PP-like"/>
</dbReference>
<evidence type="ECO:0000313" key="6">
    <source>
        <dbReference type="Proteomes" id="UP000030693"/>
    </source>
</evidence>
<dbReference type="Proteomes" id="UP000030693">
    <property type="component" value="Unassembled WGS sequence"/>
</dbReference>
<reference evidence="5" key="1">
    <citation type="submission" date="2013-04" db="EMBL/GenBank/DDBJ databases">
        <title>The Genome Sequence of Fonticula alba ATCC 38817.</title>
        <authorList>
            <consortium name="The Broad Institute Genomics Platform"/>
            <person name="Russ C."/>
            <person name="Cuomo C."/>
            <person name="Burger G."/>
            <person name="Gray M.W."/>
            <person name="Holland P.W.H."/>
            <person name="King N."/>
            <person name="Lang F.B.F."/>
            <person name="Roger A.J."/>
            <person name="Ruiz-Trillo I."/>
            <person name="Brown M."/>
            <person name="Walker B."/>
            <person name="Young S."/>
            <person name="Zeng Q."/>
            <person name="Gargeya S."/>
            <person name="Fitzgerald M."/>
            <person name="Haas B."/>
            <person name="Abouelleil A."/>
            <person name="Allen A.W."/>
            <person name="Alvarado L."/>
            <person name="Arachchi H.M."/>
            <person name="Berlin A.M."/>
            <person name="Chapman S.B."/>
            <person name="Gainer-Dewar J."/>
            <person name="Goldberg J."/>
            <person name="Griggs A."/>
            <person name="Gujja S."/>
            <person name="Hansen M."/>
            <person name="Howarth C."/>
            <person name="Imamovic A."/>
            <person name="Ireland A."/>
            <person name="Larimer J."/>
            <person name="McCowan C."/>
            <person name="Murphy C."/>
            <person name="Pearson M."/>
            <person name="Poon T.W."/>
            <person name="Priest M."/>
            <person name="Roberts A."/>
            <person name="Saif S."/>
            <person name="Shea T."/>
            <person name="Sisk P."/>
            <person name="Sykes S."/>
            <person name="Wortman J."/>
            <person name="Nusbaum C."/>
            <person name="Birren B."/>
        </authorList>
    </citation>
    <scope>NUCLEOTIDE SEQUENCE [LARGE SCALE GENOMIC DNA]</scope>
    <source>
        <strain evidence="5">ATCC 38817</strain>
    </source>
</reference>
<dbReference type="InterPro" id="IPR038607">
    <property type="entry name" value="PhoD-like_sf"/>
</dbReference>
<organism evidence="5">
    <name type="scientific">Fonticula alba</name>
    <name type="common">Slime mold</name>
    <dbReference type="NCBI Taxonomy" id="691883"/>
    <lineage>
        <taxon>Eukaryota</taxon>
        <taxon>Rotosphaerida</taxon>
        <taxon>Fonticulaceae</taxon>
        <taxon>Fonticula</taxon>
    </lineage>
</organism>
<dbReference type="OrthoDB" id="2419400at2759"/>
<keyword evidence="2" id="KW-1133">Transmembrane helix</keyword>
<accession>A0A058Z8Z9</accession>
<dbReference type="STRING" id="691883.A0A058Z8Z9"/>
<dbReference type="RefSeq" id="XP_009495082.1">
    <property type="nucleotide sequence ID" value="XM_009496807.1"/>
</dbReference>
<keyword evidence="2" id="KW-0812">Transmembrane</keyword>
<dbReference type="Gene3D" id="3.60.21.70">
    <property type="entry name" value="PhoD-like phosphatase"/>
    <property type="match status" value="1"/>
</dbReference>
<dbReference type="GeneID" id="20527636"/>
<name>A0A058Z8Z9_FONAL</name>
<dbReference type="Pfam" id="PF09423">
    <property type="entry name" value="PhoD"/>
    <property type="match status" value="1"/>
</dbReference>
<sequence length="680" mass="73832">MRGLMSLLALAMAALLAVASAMDGAVSSSIGGAYDSALSTGRRDRLRPRAPAADAGDPRGGAFPTHTPLFDQVDQLFVDSRRLLLAVGAVGPSHARILFQPLAVDLLQEEEVQVRVVSITDRPSLPEQGSALPADAGGADADIDLVDPLAVETGDMAGGRLVHETVVSLRHAAEAPHVLRLAGLQPATQYAIHFHVPGPLDAGVDAAEAIRSRTVERAFFRTPAGLSAGGASQDVEDPEAEPAVAPGRQTPLRFLTVSCNRLNEDLDTSLWRELATRERLFDASRGNIDLSLHLGDQVYADAISKSFMARMTAPAAGLGHQAHLEALTYPELLDIFRRLYRGVFGHAAVQPVLRHGSTVMIPDDHEFVNSISPELVRPGAVMATVMAAARRAYLEYQYQLTSDAFDEYGHELPHLNEGHSIYHFFRWADVAFLMLDVRLHRSYVADPPESPLLGAEQMARFLAMMEHIRTDPTVSHTVIAASVPLIYSGEEAARIVYAIEEDVLPMHPSVQGDTFRLLDAISDLGDSASVIGGDIHMFMEAELTNTRNGKKVRQYATSGMTVGSTVGGSHTRLLPFFIFTFRVLPLRVGHWTMKLLRGVVHQNYLIFDISPPTGTNAQVRLRIQPFFLSEWTLSQRIGQSLFEVGIPLATTAALGILAILLMRRFNAGRRTATTPAAPSN</sequence>
<evidence type="ECO:0000256" key="3">
    <source>
        <dbReference type="SAM" id="SignalP"/>
    </source>
</evidence>
<dbReference type="InterPro" id="IPR018946">
    <property type="entry name" value="PhoD-like_MPP"/>
</dbReference>
<evidence type="ECO:0000259" key="4">
    <source>
        <dbReference type="Pfam" id="PF09423"/>
    </source>
</evidence>
<protein>
    <recommendedName>
        <fullName evidence="4">PhoD-like phosphatase metallophosphatase domain-containing protein</fullName>
    </recommendedName>
</protein>
<dbReference type="PANTHER" id="PTHR37031">
    <property type="entry name" value="METALLOPHOSPHATASE BINDING DOMAIN PROTEIN"/>
    <property type="match status" value="1"/>
</dbReference>
<feature type="region of interest" description="Disordered" evidence="1">
    <location>
        <begin position="41"/>
        <end position="63"/>
    </location>
</feature>
<dbReference type="PANTHER" id="PTHR37031:SF2">
    <property type="entry name" value="PHOD-LIKE PHOSPHATASE METALLOPHOSPHATASE DOMAIN-CONTAINING PROTEIN"/>
    <property type="match status" value="1"/>
</dbReference>